<dbReference type="InterPro" id="IPR050229">
    <property type="entry name" value="GlpE_sulfurtransferase"/>
</dbReference>
<evidence type="ECO:0000313" key="2">
    <source>
        <dbReference type="EMBL" id="MCL1139861.1"/>
    </source>
</evidence>
<dbReference type="AlphaFoldDB" id="A0A9X2CHB3"/>
<dbReference type="RefSeq" id="WP_248950941.1">
    <property type="nucleotide sequence ID" value="NZ_JAKILB010000009.1"/>
</dbReference>
<dbReference type="InterPro" id="IPR001763">
    <property type="entry name" value="Rhodanese-like_dom"/>
</dbReference>
<comment type="caution">
    <text evidence="2">The sequence shown here is derived from an EMBL/GenBank/DDBJ whole genome shotgun (WGS) entry which is preliminary data.</text>
</comment>
<dbReference type="CDD" id="cd00158">
    <property type="entry name" value="RHOD"/>
    <property type="match status" value="1"/>
</dbReference>
<dbReference type="EMBL" id="JAKILB010000009">
    <property type="protein sequence ID" value="MCL1139861.1"/>
    <property type="molecule type" value="Genomic_DNA"/>
</dbReference>
<gene>
    <name evidence="2" type="ORF">L2740_15035</name>
</gene>
<sequence length="120" mass="13586">MKHNPGFLALVESVLPQVTEVTVEQYQEAMQAWTLLDVREDSEWQNGHLPRAQHLGRGIIERDIETLFADKKTPLVLYCGGGYRSALAAYNLQVMGYSKVVSLTGGYKAWLERQLPIEHD</sequence>
<proteinExistence type="predicted"/>
<dbReference type="Pfam" id="PF00581">
    <property type="entry name" value="Rhodanese"/>
    <property type="match status" value="1"/>
</dbReference>
<name>A0A9X2CHB3_9GAMM</name>
<protein>
    <submittedName>
        <fullName evidence="2">Sulfurtransferase</fullName>
    </submittedName>
</protein>
<organism evidence="2 3">
    <name type="scientific">Shewanella pneumatophori</name>
    <dbReference type="NCBI Taxonomy" id="314092"/>
    <lineage>
        <taxon>Bacteria</taxon>
        <taxon>Pseudomonadati</taxon>
        <taxon>Pseudomonadota</taxon>
        <taxon>Gammaproteobacteria</taxon>
        <taxon>Alteromonadales</taxon>
        <taxon>Shewanellaceae</taxon>
        <taxon>Shewanella</taxon>
    </lineage>
</organism>
<dbReference type="InterPro" id="IPR036873">
    <property type="entry name" value="Rhodanese-like_dom_sf"/>
</dbReference>
<dbReference type="SUPFAM" id="SSF52821">
    <property type="entry name" value="Rhodanese/Cell cycle control phosphatase"/>
    <property type="match status" value="1"/>
</dbReference>
<dbReference type="Proteomes" id="UP001139293">
    <property type="component" value="Unassembled WGS sequence"/>
</dbReference>
<dbReference type="Gene3D" id="3.40.250.10">
    <property type="entry name" value="Rhodanese-like domain"/>
    <property type="match status" value="1"/>
</dbReference>
<dbReference type="SMART" id="SM00450">
    <property type="entry name" value="RHOD"/>
    <property type="match status" value="1"/>
</dbReference>
<dbReference type="PANTHER" id="PTHR43031">
    <property type="entry name" value="FAD-DEPENDENT OXIDOREDUCTASE"/>
    <property type="match status" value="1"/>
</dbReference>
<evidence type="ECO:0000259" key="1">
    <source>
        <dbReference type="PROSITE" id="PS50206"/>
    </source>
</evidence>
<dbReference type="PANTHER" id="PTHR43031:SF16">
    <property type="entry name" value="OXIDOREDUCTASE"/>
    <property type="match status" value="1"/>
</dbReference>
<reference evidence="2" key="1">
    <citation type="submission" date="2022-01" db="EMBL/GenBank/DDBJ databases">
        <title>Whole genome-based taxonomy of the Shewanellaceae.</title>
        <authorList>
            <person name="Martin-Rodriguez A.J."/>
        </authorList>
    </citation>
    <scope>NUCLEOTIDE SEQUENCE</scope>
    <source>
        <strain evidence="2">KCTC 23973</strain>
    </source>
</reference>
<accession>A0A9X2CHB3</accession>
<dbReference type="PROSITE" id="PS50206">
    <property type="entry name" value="RHODANESE_3"/>
    <property type="match status" value="1"/>
</dbReference>
<evidence type="ECO:0000313" key="3">
    <source>
        <dbReference type="Proteomes" id="UP001139293"/>
    </source>
</evidence>
<keyword evidence="3" id="KW-1185">Reference proteome</keyword>
<feature type="domain" description="Rhodanese" evidence="1">
    <location>
        <begin position="29"/>
        <end position="119"/>
    </location>
</feature>